<dbReference type="EMBL" id="CM024793">
    <property type="protein sequence ID" value="KAG8002389.1"/>
    <property type="molecule type" value="Genomic_DNA"/>
</dbReference>
<keyword evidence="2" id="KW-1185">Reference proteome</keyword>
<sequence length="759" mass="84363">MDWSSRLAVWQQLAESCGLSTIEQGLQQIWGLLLLCLICRLCFRLGVASTVKHAVSVLAGMYALFLFFDLHMLWVLFLGALCYLVLLLCRHSSSRGLFLSLVILIYLLTGELHLVDMVTWHKIRGSQMVVAMKAISLAFDMDRGTVGALPSPAEFLGYVLFVGTVVFGPWISFSSYKNAIEGTKLSWLWLYSSSLTLVKSQICLLVSTCIAPYIFTLFIPIHGNPVTEKWLLAYETAVSFHFSNYFVGHLSEGTTMMAGAGFTEEKDNIRWDMSVVKPLGVEMPRSMVLVVTSWNIPMSRWLKTYVFKNAMKLGTFPAILMTYTASALLHGLSFHLGAVLLSLGFITYVEHVLRKKLASIFSACVLSRPCSSDCSHQHKKEYWVMLLNLAFSLLAIFHLTYLGSMFDAGADEQEIEEVFGLTSLIALYVPRSSSLCNFIASLYHSITLLKFMGLITDFFGGKARMLAALSGQQVSPNPFPCCCCCCLPMVAINSSSRGWMMAAVLQLSVVRSILFFVTLILWTDEQYDYGDVDSVNPNLYVNGIICVSTFVSFYGHLLFYKATKSALHGYGLRSKFICIIVVLVLCGVQSGILETMGALEVIPCTPPFSVLARSQLIYHYCVIVEMFCIGLYARHTFRKVEPSVVEEEAIGVWQMEKSVQTDAVEMTYHKLGPLSEEVRPSRCLISASNPSYNSNSEESLCRIEHAPLDGFPFPQARGQQPGRTKPVNPGSAVDPGEDLSHITIRDDINSQGSKDVTLI</sequence>
<protein>
    <submittedName>
        <fullName evidence="1">Protein-serine O-palmitoleoyltransferase porcupine</fullName>
    </submittedName>
</protein>
<dbReference type="Proteomes" id="UP000805704">
    <property type="component" value="Chromosome 5"/>
</dbReference>
<evidence type="ECO:0000313" key="1">
    <source>
        <dbReference type="EMBL" id="KAG8002389.1"/>
    </source>
</evidence>
<organism evidence="1 2">
    <name type="scientific">Nibea albiflora</name>
    <name type="common">Yellow drum</name>
    <name type="synonym">Corvina albiflora</name>
    <dbReference type="NCBI Taxonomy" id="240163"/>
    <lineage>
        <taxon>Eukaryota</taxon>
        <taxon>Metazoa</taxon>
        <taxon>Chordata</taxon>
        <taxon>Craniata</taxon>
        <taxon>Vertebrata</taxon>
        <taxon>Euteleostomi</taxon>
        <taxon>Actinopterygii</taxon>
        <taxon>Neopterygii</taxon>
        <taxon>Teleostei</taxon>
        <taxon>Neoteleostei</taxon>
        <taxon>Acanthomorphata</taxon>
        <taxon>Eupercaria</taxon>
        <taxon>Sciaenidae</taxon>
        <taxon>Nibea</taxon>
    </lineage>
</organism>
<name>A0ACB7EKF0_NIBAL</name>
<gene>
    <name evidence="1" type="primary">PORCN</name>
    <name evidence="1" type="ORF">GBF38_014779</name>
</gene>
<reference evidence="1" key="1">
    <citation type="submission" date="2020-04" db="EMBL/GenBank/DDBJ databases">
        <title>A chromosome-scale assembly and high-density genetic map of the yellow drum (Nibea albiflora) genome.</title>
        <authorList>
            <person name="Xu D."/>
            <person name="Zhang W."/>
            <person name="Chen R."/>
            <person name="Tan P."/>
            <person name="Wang L."/>
            <person name="Song H."/>
            <person name="Tian L."/>
            <person name="Zhu Q."/>
            <person name="Wang B."/>
        </authorList>
    </citation>
    <scope>NUCLEOTIDE SEQUENCE</scope>
    <source>
        <strain evidence="1">ZJHYS-2018</strain>
    </source>
</reference>
<proteinExistence type="predicted"/>
<comment type="caution">
    <text evidence="1">The sequence shown here is derived from an EMBL/GenBank/DDBJ whole genome shotgun (WGS) entry which is preliminary data.</text>
</comment>
<accession>A0ACB7EKF0</accession>
<evidence type="ECO:0000313" key="2">
    <source>
        <dbReference type="Proteomes" id="UP000805704"/>
    </source>
</evidence>